<dbReference type="Proteomes" id="UP000286134">
    <property type="component" value="Unassembled WGS sequence"/>
</dbReference>
<feature type="transmembrane region" description="Helical" evidence="6">
    <location>
        <begin position="86"/>
        <end position="105"/>
    </location>
</feature>
<dbReference type="GO" id="GO:0022857">
    <property type="term" value="F:transmembrane transporter activity"/>
    <property type="evidence" value="ECO:0007669"/>
    <property type="project" value="InterPro"/>
</dbReference>
<dbReference type="InterPro" id="IPR011701">
    <property type="entry name" value="MFS"/>
</dbReference>
<evidence type="ECO:0000256" key="4">
    <source>
        <dbReference type="ARBA" id="ARBA00023136"/>
    </source>
</evidence>
<keyword evidence="8" id="KW-1185">Reference proteome</keyword>
<keyword evidence="2 6" id="KW-0812">Transmembrane</keyword>
<feature type="transmembrane region" description="Helical" evidence="6">
    <location>
        <begin position="513"/>
        <end position="537"/>
    </location>
</feature>
<protein>
    <submittedName>
        <fullName evidence="7">Putative membrane protein</fullName>
    </submittedName>
</protein>
<sequence length="598" mass="66307">MTQDVFRETMTIKSKQVPSVPQTSPFKENKKKQIRDRAKKLQESETTPLLCEGRSENDDTCDGAGATDWEDDQNFAEIVWWKTPSVYWMLPPFFIYAMAVGGVLVPKLNLILYLTCRNYLINKFPSDPNLKLPVISEKNPQCQIPEIQALSVKFTLYMTMVTGIISAFISPKLGAWSDQYGRLRILTIISLGALTADLIIILLAIFPNTLDYRWLLLSSLIDGVCGSFTAGFAITHAYATDCTPHFKRAVAFGYFHASLFLGIAIGPLLAALLVKHTRSLVSAFYAAVSLHFIFMVVVSFIIPESLTKASRSKNQANHVIEANKLPETLISKLNMLRQKFDFISPFRVFFNIDCSSSGDRHINLICLFFIDAIVTGITLSATTVTIYYLSYQYSLSTAEQGVFTSAINICRFCALVFIPRVCHIIFNTYWAYFQSHSFNPLKQQSNCGFDSLDLSIIRSGILFETLGYIGFAAARSSSNFVIAGLVGSIGSIASPTLKCAMTKHVPYDQVGQLLGSMGFLHSLMRVLCPFFLNLIYAVTVGKFPQAVFIVLACCLGTAFLLSLSVKKIVGSLNTNIVHSCDQQPLSHSEASVDDCLTK</sequence>
<evidence type="ECO:0000256" key="5">
    <source>
        <dbReference type="SAM" id="MobiDB-lite"/>
    </source>
</evidence>
<feature type="transmembrane region" description="Helical" evidence="6">
    <location>
        <begin position="212"/>
        <end position="239"/>
    </location>
</feature>
<keyword evidence="4 6" id="KW-0472">Membrane</keyword>
<feature type="transmembrane region" description="Helical" evidence="6">
    <location>
        <begin position="409"/>
        <end position="433"/>
    </location>
</feature>
<dbReference type="EMBL" id="MCFK01001744">
    <property type="protein sequence ID" value="RKF64655.1"/>
    <property type="molecule type" value="Genomic_DNA"/>
</dbReference>
<comment type="subcellular location">
    <subcellularLocation>
        <location evidence="1">Membrane</location>
        <topology evidence="1">Multi-pass membrane protein</topology>
    </subcellularLocation>
</comment>
<dbReference type="SUPFAM" id="SSF103473">
    <property type="entry name" value="MFS general substrate transporter"/>
    <property type="match status" value="1"/>
</dbReference>
<dbReference type="GO" id="GO:0016020">
    <property type="term" value="C:membrane"/>
    <property type="evidence" value="ECO:0007669"/>
    <property type="project" value="UniProtKB-SubCell"/>
</dbReference>
<feature type="transmembrane region" description="Helical" evidence="6">
    <location>
        <begin position="154"/>
        <end position="173"/>
    </location>
</feature>
<feature type="transmembrane region" description="Helical" evidence="6">
    <location>
        <begin position="280"/>
        <end position="302"/>
    </location>
</feature>
<dbReference type="InterPro" id="IPR036259">
    <property type="entry name" value="MFS_trans_sf"/>
</dbReference>
<dbReference type="PANTHER" id="PTHR23507:SF40">
    <property type="entry name" value="TETRACYCLINE-EFFLUX TRANSPORTER"/>
    <property type="match status" value="1"/>
</dbReference>
<evidence type="ECO:0000256" key="3">
    <source>
        <dbReference type="ARBA" id="ARBA00022989"/>
    </source>
</evidence>
<feature type="transmembrane region" description="Helical" evidence="6">
    <location>
        <begin position="454"/>
        <end position="474"/>
    </location>
</feature>
<evidence type="ECO:0000256" key="2">
    <source>
        <dbReference type="ARBA" id="ARBA00022692"/>
    </source>
</evidence>
<dbReference type="PANTHER" id="PTHR23507">
    <property type="entry name" value="ZGC:174356"/>
    <property type="match status" value="1"/>
</dbReference>
<proteinExistence type="predicted"/>
<accession>A0A420I4T0</accession>
<reference evidence="7 8" key="1">
    <citation type="journal article" date="2018" name="BMC Genomics">
        <title>Comparative genome analyses reveal sequence features reflecting distinct modes of host-adaptation between dicot and monocot powdery mildew.</title>
        <authorList>
            <person name="Wu Y."/>
            <person name="Ma X."/>
            <person name="Pan Z."/>
            <person name="Kale S.D."/>
            <person name="Song Y."/>
            <person name="King H."/>
            <person name="Zhang Q."/>
            <person name="Presley C."/>
            <person name="Deng X."/>
            <person name="Wei C.I."/>
            <person name="Xiao S."/>
        </authorList>
    </citation>
    <scope>NUCLEOTIDE SEQUENCE [LARGE SCALE GENOMIC DNA]</scope>
    <source>
        <strain evidence="7">UMSG2</strain>
    </source>
</reference>
<feature type="transmembrane region" description="Helical" evidence="6">
    <location>
        <begin position="480"/>
        <end position="501"/>
    </location>
</feature>
<feature type="transmembrane region" description="Helical" evidence="6">
    <location>
        <begin position="185"/>
        <end position="206"/>
    </location>
</feature>
<feature type="transmembrane region" description="Helical" evidence="6">
    <location>
        <begin position="543"/>
        <end position="563"/>
    </location>
</feature>
<evidence type="ECO:0000256" key="6">
    <source>
        <dbReference type="SAM" id="Phobius"/>
    </source>
</evidence>
<dbReference type="OrthoDB" id="3026777at2759"/>
<evidence type="ECO:0000313" key="7">
    <source>
        <dbReference type="EMBL" id="RKF64655.1"/>
    </source>
</evidence>
<dbReference type="Pfam" id="PF07690">
    <property type="entry name" value="MFS_1"/>
    <property type="match status" value="1"/>
</dbReference>
<evidence type="ECO:0000313" key="8">
    <source>
        <dbReference type="Proteomes" id="UP000286134"/>
    </source>
</evidence>
<comment type="caution">
    <text evidence="7">The sequence shown here is derived from an EMBL/GenBank/DDBJ whole genome shotgun (WGS) entry which is preliminary data.</text>
</comment>
<organism evidence="7 8">
    <name type="scientific">Erysiphe neolycopersici</name>
    <dbReference type="NCBI Taxonomy" id="212602"/>
    <lineage>
        <taxon>Eukaryota</taxon>
        <taxon>Fungi</taxon>
        <taxon>Dikarya</taxon>
        <taxon>Ascomycota</taxon>
        <taxon>Pezizomycotina</taxon>
        <taxon>Leotiomycetes</taxon>
        <taxon>Erysiphales</taxon>
        <taxon>Erysiphaceae</taxon>
        <taxon>Erysiphe</taxon>
    </lineage>
</organism>
<feature type="compositionally biased region" description="Polar residues" evidence="5">
    <location>
        <begin position="11"/>
        <end position="26"/>
    </location>
</feature>
<evidence type="ECO:0000256" key="1">
    <source>
        <dbReference type="ARBA" id="ARBA00004141"/>
    </source>
</evidence>
<feature type="region of interest" description="Disordered" evidence="5">
    <location>
        <begin position="1"/>
        <end position="58"/>
    </location>
</feature>
<feature type="transmembrane region" description="Helical" evidence="6">
    <location>
        <begin position="364"/>
        <end position="389"/>
    </location>
</feature>
<keyword evidence="3 6" id="KW-1133">Transmembrane helix</keyword>
<gene>
    <name evidence="7" type="ORF">OnM2_017082</name>
</gene>
<feature type="transmembrane region" description="Helical" evidence="6">
    <location>
        <begin position="251"/>
        <end position="274"/>
    </location>
</feature>
<dbReference type="Gene3D" id="1.20.1250.20">
    <property type="entry name" value="MFS general substrate transporter like domains"/>
    <property type="match status" value="1"/>
</dbReference>
<name>A0A420I4T0_9PEZI</name>
<dbReference type="AlphaFoldDB" id="A0A420I4T0"/>